<feature type="transmembrane region" description="Helical" evidence="6">
    <location>
        <begin position="200"/>
        <end position="219"/>
    </location>
</feature>
<feature type="transmembrane region" description="Helical" evidence="6">
    <location>
        <begin position="333"/>
        <end position="356"/>
    </location>
</feature>
<dbReference type="GO" id="GO:0005886">
    <property type="term" value="C:plasma membrane"/>
    <property type="evidence" value="ECO:0007669"/>
    <property type="project" value="UniProtKB-SubCell"/>
</dbReference>
<keyword evidence="5 6" id="KW-0472">Membrane</keyword>
<feature type="transmembrane region" description="Helical" evidence="6">
    <location>
        <begin position="362"/>
        <end position="385"/>
    </location>
</feature>
<feature type="transmembrane region" description="Helical" evidence="6">
    <location>
        <begin position="239"/>
        <end position="257"/>
    </location>
</feature>
<dbReference type="SUPFAM" id="SSF103473">
    <property type="entry name" value="MFS general substrate transporter"/>
    <property type="match status" value="1"/>
</dbReference>
<dbReference type="Gene3D" id="1.20.1250.20">
    <property type="entry name" value="MFS general substrate transporter like domains"/>
    <property type="match status" value="2"/>
</dbReference>
<keyword evidence="2" id="KW-1003">Cell membrane</keyword>
<accession>A0A927D9G5</accession>
<comment type="caution">
    <text evidence="8">The sequence shown here is derived from an EMBL/GenBank/DDBJ whole genome shotgun (WGS) entry which is preliminary data.</text>
</comment>
<dbReference type="InterPro" id="IPR020846">
    <property type="entry name" value="MFS_dom"/>
</dbReference>
<protein>
    <submittedName>
        <fullName evidence="8">MFS transporter</fullName>
    </submittedName>
</protein>
<evidence type="ECO:0000256" key="4">
    <source>
        <dbReference type="ARBA" id="ARBA00022989"/>
    </source>
</evidence>
<evidence type="ECO:0000256" key="1">
    <source>
        <dbReference type="ARBA" id="ARBA00004651"/>
    </source>
</evidence>
<comment type="subcellular location">
    <subcellularLocation>
        <location evidence="1">Cell membrane</location>
        <topology evidence="1">Multi-pass membrane protein</topology>
    </subcellularLocation>
</comment>
<evidence type="ECO:0000256" key="5">
    <source>
        <dbReference type="ARBA" id="ARBA00023136"/>
    </source>
</evidence>
<keyword evidence="9" id="KW-1185">Reference proteome</keyword>
<evidence type="ECO:0000256" key="2">
    <source>
        <dbReference type="ARBA" id="ARBA00022475"/>
    </source>
</evidence>
<feature type="transmembrane region" description="Helical" evidence="6">
    <location>
        <begin position="293"/>
        <end position="313"/>
    </location>
</feature>
<keyword evidence="3 6" id="KW-0812">Transmembrane</keyword>
<name>A0A927D9G5_9RHOB</name>
<sequence length="392" mass="40825">MNAGIFLLGLAYVLSQFFRAFLAVLAPVLGTDIGATPDDLADASGMWFLAFAVMQIPVGWALDTIGPRRTAAWLLLVGGAGGSAVFALATSALHINIAMALIGVGCAPVLMASYYIFARDYPPAQFAVLASLMVGLGSLGNLVASYPMALAAETMGWRAALWGLGGICAAVALGTLLLVRDPARVEGEVQGSLLELFRLRVLWAIFPLMFVCYAISGATRGLWIGPYLEDVFAATTGSIGQATLLMGIAMILGTLAYGPLDRVLPSRKWMIAGGTALTLLAGIGLIVLPATSIAVSIALLCAIGFFGATYPVIMAHGRSFLPPHLIGRGVTMLNLFSIGGVGIFQFMSGAIYRAALPPETVAAPYVAVFTLLSGALAVGLVVYLFSRDSTRA</sequence>
<proteinExistence type="predicted"/>
<feature type="transmembrane region" description="Helical" evidence="6">
    <location>
        <begin position="159"/>
        <end position="179"/>
    </location>
</feature>
<feature type="transmembrane region" description="Helical" evidence="6">
    <location>
        <begin position="46"/>
        <end position="65"/>
    </location>
</feature>
<feature type="transmembrane region" description="Helical" evidence="6">
    <location>
        <begin position="72"/>
        <end position="89"/>
    </location>
</feature>
<feature type="transmembrane region" description="Helical" evidence="6">
    <location>
        <begin position="269"/>
        <end position="287"/>
    </location>
</feature>
<dbReference type="RefSeq" id="WP_191076602.1">
    <property type="nucleotide sequence ID" value="NZ_JACTAG010000002.1"/>
</dbReference>
<dbReference type="InterPro" id="IPR050189">
    <property type="entry name" value="MFS_Efflux_Transporters"/>
</dbReference>
<dbReference type="InterPro" id="IPR011701">
    <property type="entry name" value="MFS"/>
</dbReference>
<dbReference type="PROSITE" id="PS50850">
    <property type="entry name" value="MFS"/>
    <property type="match status" value="1"/>
</dbReference>
<dbReference type="PANTHER" id="PTHR43124:SF3">
    <property type="entry name" value="CHLORAMPHENICOL EFFLUX PUMP RV0191"/>
    <property type="match status" value="1"/>
</dbReference>
<organism evidence="8 9">
    <name type="scientific">Sulfitobacter aestuariivivens</name>
    <dbReference type="NCBI Taxonomy" id="2766981"/>
    <lineage>
        <taxon>Bacteria</taxon>
        <taxon>Pseudomonadati</taxon>
        <taxon>Pseudomonadota</taxon>
        <taxon>Alphaproteobacteria</taxon>
        <taxon>Rhodobacterales</taxon>
        <taxon>Roseobacteraceae</taxon>
        <taxon>Sulfitobacter</taxon>
    </lineage>
</organism>
<evidence type="ECO:0000256" key="6">
    <source>
        <dbReference type="SAM" id="Phobius"/>
    </source>
</evidence>
<dbReference type="InterPro" id="IPR036259">
    <property type="entry name" value="MFS_trans_sf"/>
</dbReference>
<evidence type="ECO:0000259" key="7">
    <source>
        <dbReference type="PROSITE" id="PS50850"/>
    </source>
</evidence>
<gene>
    <name evidence="8" type="ORF">H9Q16_17010</name>
</gene>
<feature type="domain" description="Major facilitator superfamily (MFS) profile" evidence="7">
    <location>
        <begin position="1"/>
        <end position="391"/>
    </location>
</feature>
<dbReference type="Proteomes" id="UP000635142">
    <property type="component" value="Unassembled WGS sequence"/>
</dbReference>
<evidence type="ECO:0000313" key="9">
    <source>
        <dbReference type="Proteomes" id="UP000635142"/>
    </source>
</evidence>
<dbReference type="EMBL" id="JACTAG010000002">
    <property type="protein sequence ID" value="MBD3665637.1"/>
    <property type="molecule type" value="Genomic_DNA"/>
</dbReference>
<dbReference type="AlphaFoldDB" id="A0A927D9G5"/>
<dbReference type="PANTHER" id="PTHR43124">
    <property type="entry name" value="PURINE EFFLUX PUMP PBUE"/>
    <property type="match status" value="1"/>
</dbReference>
<dbReference type="Pfam" id="PF07690">
    <property type="entry name" value="MFS_1"/>
    <property type="match status" value="1"/>
</dbReference>
<dbReference type="GO" id="GO:0022857">
    <property type="term" value="F:transmembrane transporter activity"/>
    <property type="evidence" value="ECO:0007669"/>
    <property type="project" value="InterPro"/>
</dbReference>
<evidence type="ECO:0000256" key="3">
    <source>
        <dbReference type="ARBA" id="ARBA00022692"/>
    </source>
</evidence>
<feature type="transmembrane region" description="Helical" evidence="6">
    <location>
        <begin position="126"/>
        <end position="147"/>
    </location>
</feature>
<reference evidence="8" key="1">
    <citation type="submission" date="2020-08" db="EMBL/GenBank/DDBJ databases">
        <title>Sulfitobacter aestuariivivens sp. nov., isolated from a tidal flat.</title>
        <authorList>
            <person name="Park S."/>
            <person name="Yoon J.-H."/>
        </authorList>
    </citation>
    <scope>NUCLEOTIDE SEQUENCE</scope>
    <source>
        <strain evidence="8">TSTF-M16</strain>
    </source>
</reference>
<evidence type="ECO:0000313" key="8">
    <source>
        <dbReference type="EMBL" id="MBD3665637.1"/>
    </source>
</evidence>
<keyword evidence="4 6" id="KW-1133">Transmembrane helix</keyword>
<feature type="transmembrane region" description="Helical" evidence="6">
    <location>
        <begin position="95"/>
        <end position="117"/>
    </location>
</feature>